<evidence type="ECO:0000313" key="3">
    <source>
        <dbReference type="Proteomes" id="UP000199532"/>
    </source>
</evidence>
<dbReference type="OrthoDB" id="1493020at2"/>
<dbReference type="Gene3D" id="3.40.50.150">
    <property type="entry name" value="Vaccinia Virus protein VP39"/>
    <property type="match status" value="1"/>
</dbReference>
<name>A0A1H7A7R6_9BACT</name>
<evidence type="ECO:0000313" key="2">
    <source>
        <dbReference type="EMBL" id="SEJ61693.1"/>
    </source>
</evidence>
<dbReference type="InterPro" id="IPR029063">
    <property type="entry name" value="SAM-dependent_MTases_sf"/>
</dbReference>
<reference evidence="2 3" key="1">
    <citation type="submission" date="2016-10" db="EMBL/GenBank/DDBJ databases">
        <authorList>
            <person name="de Groot N.N."/>
        </authorList>
    </citation>
    <scope>NUCLEOTIDE SEQUENCE [LARGE SCALE GENOMIC DNA]</scope>
    <source>
        <strain evidence="2 3">DSM 19938</strain>
    </source>
</reference>
<dbReference type="EMBL" id="FNXY01000010">
    <property type="protein sequence ID" value="SEJ61693.1"/>
    <property type="molecule type" value="Genomic_DNA"/>
</dbReference>
<dbReference type="InterPro" id="IPR013216">
    <property type="entry name" value="Methyltransf_11"/>
</dbReference>
<keyword evidence="2" id="KW-0808">Transferase</keyword>
<sequence length="305" mass="35016">MRTKNIKRKGHSEDFFGEYRDFWWNEGFLKLLAKRLQLHSHFNLLDVGCGQCHWSRLLVDYLGAPTKVCGVDNDRKWSKGEAELNQFFKTKGVDFELKKGDAHELPYDDETFDIVTCQTLLIHVQHPKTVIAEMKRVLKPGGTILCVEPNNLVQSLTQSSVSMNDPIDEVLDHVKYALLFEKGKKKLGLGDNSLGDLVPGFLVQAGFNQVEVRLSDKAIAMYPPYTTDEQIATMRQWQNGNTWSNEEFSDYDYFRAMGPENLEFFENYKRKYAHLGERMLRNIDANKYHSAGGAMMYVISATKPL</sequence>
<organism evidence="2 3">
    <name type="scientific">Dyadobacter koreensis</name>
    <dbReference type="NCBI Taxonomy" id="408657"/>
    <lineage>
        <taxon>Bacteria</taxon>
        <taxon>Pseudomonadati</taxon>
        <taxon>Bacteroidota</taxon>
        <taxon>Cytophagia</taxon>
        <taxon>Cytophagales</taxon>
        <taxon>Spirosomataceae</taxon>
        <taxon>Dyadobacter</taxon>
    </lineage>
</organism>
<feature type="domain" description="Methyltransferase type 11" evidence="1">
    <location>
        <begin position="45"/>
        <end position="146"/>
    </location>
</feature>
<dbReference type="GO" id="GO:0008757">
    <property type="term" value="F:S-adenosylmethionine-dependent methyltransferase activity"/>
    <property type="evidence" value="ECO:0007669"/>
    <property type="project" value="InterPro"/>
</dbReference>
<proteinExistence type="predicted"/>
<dbReference type="Proteomes" id="UP000199532">
    <property type="component" value="Unassembled WGS sequence"/>
</dbReference>
<dbReference type="GO" id="GO:0032259">
    <property type="term" value="P:methylation"/>
    <property type="evidence" value="ECO:0007669"/>
    <property type="project" value="UniProtKB-KW"/>
</dbReference>
<gene>
    <name evidence="2" type="ORF">SAMN04487995_5503</name>
</gene>
<dbReference type="Pfam" id="PF08241">
    <property type="entry name" value="Methyltransf_11"/>
    <property type="match status" value="1"/>
</dbReference>
<dbReference type="AlphaFoldDB" id="A0A1H7A7R6"/>
<dbReference type="PANTHER" id="PTHR43591">
    <property type="entry name" value="METHYLTRANSFERASE"/>
    <property type="match status" value="1"/>
</dbReference>
<dbReference type="CDD" id="cd02440">
    <property type="entry name" value="AdoMet_MTases"/>
    <property type="match status" value="1"/>
</dbReference>
<dbReference type="STRING" id="408657.SAMN04487995_5503"/>
<keyword evidence="3" id="KW-1185">Reference proteome</keyword>
<dbReference type="RefSeq" id="WP_090340975.1">
    <property type="nucleotide sequence ID" value="NZ_FNXY01000010.1"/>
</dbReference>
<protein>
    <submittedName>
        <fullName evidence="2">Methyltransferase domain-containing protein</fullName>
    </submittedName>
</protein>
<accession>A0A1H7A7R6</accession>
<evidence type="ECO:0000259" key="1">
    <source>
        <dbReference type="Pfam" id="PF08241"/>
    </source>
</evidence>
<keyword evidence="2" id="KW-0489">Methyltransferase</keyword>
<dbReference type="SUPFAM" id="SSF53335">
    <property type="entry name" value="S-adenosyl-L-methionine-dependent methyltransferases"/>
    <property type="match status" value="1"/>
</dbReference>